<dbReference type="EMBL" id="JAATJA010000002">
    <property type="protein sequence ID" value="NJB68070.1"/>
    <property type="molecule type" value="Genomic_DNA"/>
</dbReference>
<dbReference type="InterPro" id="IPR000014">
    <property type="entry name" value="PAS"/>
</dbReference>
<dbReference type="PANTHER" id="PTHR43155">
    <property type="entry name" value="CYCLIC DI-GMP PHOSPHODIESTERASE PA4108-RELATED"/>
    <property type="match status" value="1"/>
</dbReference>
<accession>A0A846QM13</accession>
<dbReference type="Pfam" id="PF13188">
    <property type="entry name" value="PAS_8"/>
    <property type="match status" value="1"/>
</dbReference>
<dbReference type="InterPro" id="IPR006675">
    <property type="entry name" value="HDIG_dom"/>
</dbReference>
<dbReference type="InterPro" id="IPR037522">
    <property type="entry name" value="HD_GYP_dom"/>
</dbReference>
<dbReference type="GO" id="GO:0016740">
    <property type="term" value="F:transferase activity"/>
    <property type="evidence" value="ECO:0007669"/>
    <property type="project" value="UniProtKB-KW"/>
</dbReference>
<dbReference type="PROSITE" id="PS50112">
    <property type="entry name" value="PAS"/>
    <property type="match status" value="1"/>
</dbReference>
<dbReference type="RefSeq" id="WP_167941165.1">
    <property type="nucleotide sequence ID" value="NZ_JAATJA010000002.1"/>
</dbReference>
<dbReference type="PROSITE" id="PS50113">
    <property type="entry name" value="PAC"/>
    <property type="match status" value="1"/>
</dbReference>
<dbReference type="PROSITE" id="PS51832">
    <property type="entry name" value="HD_GYP"/>
    <property type="match status" value="1"/>
</dbReference>
<dbReference type="InterPro" id="IPR035965">
    <property type="entry name" value="PAS-like_dom_sf"/>
</dbReference>
<keyword evidence="5" id="KW-1185">Reference proteome</keyword>
<dbReference type="SUPFAM" id="SSF109604">
    <property type="entry name" value="HD-domain/PDEase-like"/>
    <property type="match status" value="1"/>
</dbReference>
<dbReference type="InterPro" id="IPR000700">
    <property type="entry name" value="PAS-assoc_C"/>
</dbReference>
<dbReference type="Pfam" id="PF13426">
    <property type="entry name" value="PAS_9"/>
    <property type="match status" value="1"/>
</dbReference>
<dbReference type="SMART" id="SM00471">
    <property type="entry name" value="HDc"/>
    <property type="match status" value="1"/>
</dbReference>
<dbReference type="PANTHER" id="PTHR43155:SF2">
    <property type="entry name" value="CYCLIC DI-GMP PHOSPHODIESTERASE PA4108"/>
    <property type="match status" value="1"/>
</dbReference>
<dbReference type="Gene3D" id="3.30.450.20">
    <property type="entry name" value="PAS domain"/>
    <property type="match status" value="2"/>
</dbReference>
<dbReference type="CDD" id="cd00130">
    <property type="entry name" value="PAS"/>
    <property type="match status" value="1"/>
</dbReference>
<proteinExistence type="predicted"/>
<dbReference type="CDD" id="cd00077">
    <property type="entry name" value="HDc"/>
    <property type="match status" value="1"/>
</dbReference>
<keyword evidence="4" id="KW-0808">Transferase</keyword>
<dbReference type="Proteomes" id="UP000580856">
    <property type="component" value="Unassembled WGS sequence"/>
</dbReference>
<feature type="domain" description="PAS" evidence="1">
    <location>
        <begin position="118"/>
        <end position="169"/>
    </location>
</feature>
<dbReference type="AlphaFoldDB" id="A0A846QM13"/>
<evidence type="ECO:0000259" key="1">
    <source>
        <dbReference type="PROSITE" id="PS50112"/>
    </source>
</evidence>
<sequence>MHRYKAIFHSLPQAAMVLANDQSLTDINLAAESLLEHAHIPREPIAGNGPDLLLEWMRPDIEQFTDSGATMTTFEREFPTPQTATFRVRLSRLDGPRGAEGIIVILTDITERRRAQAEINRLATIVDSSEDAIFSISLEGRFQSLNHGAERIYGLRAPEALGHSIFDVLPDGMDGEMHYILEEISNSRPVPRYETLRRHASGQIFPVSVTYSPIVCNNAVTAMSAISRDISERKRTENALRKSHQDMAVLLNETVKSLSMTLEKRDLYTAGHQQKVSQIACLLAHELGMDAAETEAIRIAGLLHDIGKICVPMAILSKPARLVCGELNIIQNHPTVGLEILKNIPFPWPVGTIIHQHHERLDGSGYPKGLSGADIHPGARVIAVADVLEAMSAHRPYRPALGLDVALREFSEGRGSIYDPHVCDALEALVGSNRISFKNGELVVCQ</sequence>
<dbReference type="SMART" id="SM00091">
    <property type="entry name" value="PAS"/>
    <property type="match status" value="2"/>
</dbReference>
<dbReference type="Gene3D" id="1.10.3210.10">
    <property type="entry name" value="Hypothetical protein af1432"/>
    <property type="match status" value="1"/>
</dbReference>
<dbReference type="NCBIfam" id="TIGR00229">
    <property type="entry name" value="sensory_box"/>
    <property type="match status" value="1"/>
</dbReference>
<feature type="domain" description="PAC" evidence="2">
    <location>
        <begin position="191"/>
        <end position="242"/>
    </location>
</feature>
<feature type="domain" description="HD-GYP" evidence="3">
    <location>
        <begin position="247"/>
        <end position="442"/>
    </location>
</feature>
<evidence type="ECO:0000313" key="5">
    <source>
        <dbReference type="Proteomes" id="UP000580856"/>
    </source>
</evidence>
<name>A0A846QM13_9BACT</name>
<reference evidence="4 5" key="1">
    <citation type="submission" date="2020-03" db="EMBL/GenBank/DDBJ databases">
        <title>Genomic Encyclopedia of Type Strains, Phase IV (KMG-IV): sequencing the most valuable type-strain genomes for metagenomic binning, comparative biology and taxonomic classification.</title>
        <authorList>
            <person name="Goeker M."/>
        </authorList>
    </citation>
    <scope>NUCLEOTIDE SEQUENCE [LARGE SCALE GENOMIC DNA]</scope>
    <source>
        <strain evidence="4 5">DSM 24233</strain>
    </source>
</reference>
<evidence type="ECO:0000259" key="2">
    <source>
        <dbReference type="PROSITE" id="PS50113"/>
    </source>
</evidence>
<organism evidence="4 5">
    <name type="scientific">Desulfobaculum xiamenense</name>
    <dbReference type="NCBI Taxonomy" id="995050"/>
    <lineage>
        <taxon>Bacteria</taxon>
        <taxon>Pseudomonadati</taxon>
        <taxon>Thermodesulfobacteriota</taxon>
        <taxon>Desulfovibrionia</taxon>
        <taxon>Desulfovibrionales</taxon>
        <taxon>Desulfovibrionaceae</taxon>
        <taxon>Desulfobaculum</taxon>
    </lineage>
</organism>
<dbReference type="NCBIfam" id="TIGR00277">
    <property type="entry name" value="HDIG"/>
    <property type="match status" value="1"/>
</dbReference>
<dbReference type="SUPFAM" id="SSF55785">
    <property type="entry name" value="PYP-like sensor domain (PAS domain)"/>
    <property type="match status" value="2"/>
</dbReference>
<dbReference type="InterPro" id="IPR003607">
    <property type="entry name" value="HD/PDEase_dom"/>
</dbReference>
<gene>
    <name evidence="4" type="ORF">GGQ74_001743</name>
</gene>
<evidence type="ECO:0000259" key="3">
    <source>
        <dbReference type="PROSITE" id="PS51832"/>
    </source>
</evidence>
<dbReference type="Pfam" id="PF13487">
    <property type="entry name" value="HD_5"/>
    <property type="match status" value="1"/>
</dbReference>
<comment type="caution">
    <text evidence="4">The sequence shown here is derived from an EMBL/GenBank/DDBJ whole genome shotgun (WGS) entry which is preliminary data.</text>
</comment>
<evidence type="ECO:0000313" key="4">
    <source>
        <dbReference type="EMBL" id="NJB68070.1"/>
    </source>
</evidence>
<protein>
    <submittedName>
        <fullName evidence="4">PAS domain S-box-containing protein/putative nucleotidyltransferase with HDIG domain</fullName>
    </submittedName>
</protein>